<accession>U2Q8S6</accession>
<dbReference type="EMBL" id="ACVN02000257">
    <property type="protein sequence ID" value="ERK52454.1"/>
    <property type="molecule type" value="Genomic_DNA"/>
</dbReference>
<reference evidence="1" key="1">
    <citation type="submission" date="2013-08" db="EMBL/GenBank/DDBJ databases">
        <authorList>
            <person name="Durkin A.S."/>
            <person name="Haft D.R."/>
            <person name="McCorrison J."/>
            <person name="Torralba M."/>
            <person name="Gillis M."/>
            <person name="Haft D.H."/>
            <person name="Methe B."/>
            <person name="Sutton G."/>
            <person name="Nelson K.E."/>
        </authorList>
    </citation>
    <scope>NUCLEOTIDE SEQUENCE [LARGE SCALE GENOMIC DNA]</scope>
    <source>
        <strain evidence="1">F0233</strain>
    </source>
</reference>
<evidence type="ECO:0000313" key="1">
    <source>
        <dbReference type="EMBL" id="ERK52454.1"/>
    </source>
</evidence>
<dbReference type="AlphaFoldDB" id="U2Q8S6"/>
<gene>
    <name evidence="1" type="ORF">HMPREF0682_2531</name>
</gene>
<dbReference type="OrthoDB" id="9763659at2"/>
<sequence>MTSVGEHIQHTNKAICENISQLGDRRGILSQNILAQLRNLVEGTAVLLCTGSAEAEYDYERIKEGLEFIRAKGQYGFLGRFHKHLQTSASHYTVDGDSSERLMLKYYDYLLQIRTLLKKSCGVDVLSNLESFPLDLDPSLREYHEKIAERIESLRLAGADEENPERYYIHGIRPFSVEGKTYYEVTFYRAINRVGKFDRMIAFTDIKMTDDYSAMLTLHRDAIYVLGHDLPITIISGWRVSIRPCEFDNFARLLGITIKTSVEWAEYQKLMEYLTKGSGNLLDLMDMSDHEYGKARACCMSPRSKPQIFSVLDEARRVIRSGCGGSTMLRFLMLHMRNEVLRSQYDPNSCPHLSKLNLKYGCIPFDDMPFCSSPVGHNVKYGDLVESLGVAGRDHELLARRVKINVENHGILRVMQNS</sequence>
<dbReference type="RefSeq" id="WP_021798329.1">
    <property type="nucleotide sequence ID" value="NZ_ACVN02000257.1"/>
</dbReference>
<evidence type="ECO:0000313" key="2">
    <source>
        <dbReference type="Proteomes" id="UP000017052"/>
    </source>
</evidence>
<keyword evidence="2" id="KW-1185">Reference proteome</keyword>
<organism evidence="1 2">
    <name type="scientific">Propionibacterium acidifaciens F0233</name>
    <dbReference type="NCBI Taxonomy" id="553198"/>
    <lineage>
        <taxon>Bacteria</taxon>
        <taxon>Bacillati</taxon>
        <taxon>Actinomycetota</taxon>
        <taxon>Actinomycetes</taxon>
        <taxon>Propionibacteriales</taxon>
        <taxon>Propionibacteriaceae</taxon>
        <taxon>Propionibacterium</taxon>
    </lineage>
</organism>
<comment type="caution">
    <text evidence="1">The sequence shown here is derived from an EMBL/GenBank/DDBJ whole genome shotgun (WGS) entry which is preliminary data.</text>
</comment>
<proteinExistence type="predicted"/>
<dbReference type="GeneID" id="95360406"/>
<name>U2Q8S6_9ACTN</name>
<dbReference type="Proteomes" id="UP000017052">
    <property type="component" value="Unassembled WGS sequence"/>
</dbReference>
<protein>
    <submittedName>
        <fullName evidence="1">Uncharacterized protein</fullName>
    </submittedName>
</protein>